<dbReference type="PRINTS" id="PR01217">
    <property type="entry name" value="PRICHEXTENSN"/>
</dbReference>
<reference evidence="2 3" key="1">
    <citation type="submission" date="2021-12" db="EMBL/GenBank/DDBJ databases">
        <title>Discovery of the Pendulisporaceae a myxobacterial family with distinct sporulation behavior and unique specialized metabolism.</title>
        <authorList>
            <person name="Garcia R."/>
            <person name="Popoff A."/>
            <person name="Bader C.D."/>
            <person name="Loehr J."/>
            <person name="Walesch S."/>
            <person name="Walt C."/>
            <person name="Boldt J."/>
            <person name="Bunk B."/>
            <person name="Haeckl F.J.F.P.J."/>
            <person name="Gunesch A.P."/>
            <person name="Birkelbach J."/>
            <person name="Nuebel U."/>
            <person name="Pietschmann T."/>
            <person name="Bach T."/>
            <person name="Mueller R."/>
        </authorList>
    </citation>
    <scope>NUCLEOTIDE SEQUENCE [LARGE SCALE GENOMIC DNA]</scope>
    <source>
        <strain evidence="2 3">MSr12523</strain>
    </source>
</reference>
<name>A0ABZ2K591_9BACT</name>
<dbReference type="RefSeq" id="WP_394844472.1">
    <property type="nucleotide sequence ID" value="NZ_CP089982.1"/>
</dbReference>
<feature type="compositionally biased region" description="Pro residues" evidence="1">
    <location>
        <begin position="45"/>
        <end position="58"/>
    </location>
</feature>
<accession>A0ABZ2K591</accession>
<feature type="region of interest" description="Disordered" evidence="1">
    <location>
        <begin position="91"/>
        <end position="166"/>
    </location>
</feature>
<keyword evidence="3" id="KW-1185">Reference proteome</keyword>
<evidence type="ECO:0000256" key="1">
    <source>
        <dbReference type="SAM" id="MobiDB-lite"/>
    </source>
</evidence>
<feature type="compositionally biased region" description="Pro residues" evidence="1">
    <location>
        <begin position="93"/>
        <end position="152"/>
    </location>
</feature>
<dbReference type="Proteomes" id="UP001379533">
    <property type="component" value="Chromosome"/>
</dbReference>
<sequence length="188" mass="19719">MQANPLIFYDDDPTVVAYYGDDPTIVTDQEPTIVLTPPALAESAPQPPQPPQAPMPLVEPPKREIAWARFITPILCLAGTVLGFSAWYLEQPPSIPTPPPATTAPAPPPPAPPPPPPPPPPTPIPIPASAPEPPPPEVPSAAPAPKPPPPHRPMAHTAPAPKKTRIVIDATSELTRAEEALAAKLGNH</sequence>
<gene>
    <name evidence="2" type="ORF">LZC95_46390</name>
</gene>
<proteinExistence type="predicted"/>
<protein>
    <submittedName>
        <fullName evidence="2">Uncharacterized protein</fullName>
    </submittedName>
</protein>
<organism evidence="2 3">
    <name type="scientific">Pendulispora brunnea</name>
    <dbReference type="NCBI Taxonomy" id="2905690"/>
    <lineage>
        <taxon>Bacteria</taxon>
        <taxon>Pseudomonadati</taxon>
        <taxon>Myxococcota</taxon>
        <taxon>Myxococcia</taxon>
        <taxon>Myxococcales</taxon>
        <taxon>Sorangiineae</taxon>
        <taxon>Pendulisporaceae</taxon>
        <taxon>Pendulispora</taxon>
    </lineage>
</organism>
<evidence type="ECO:0000313" key="3">
    <source>
        <dbReference type="Proteomes" id="UP001379533"/>
    </source>
</evidence>
<dbReference type="EMBL" id="CP089982">
    <property type="protein sequence ID" value="WXA93872.1"/>
    <property type="molecule type" value="Genomic_DNA"/>
</dbReference>
<evidence type="ECO:0000313" key="2">
    <source>
        <dbReference type="EMBL" id="WXA93872.1"/>
    </source>
</evidence>
<feature type="region of interest" description="Disordered" evidence="1">
    <location>
        <begin position="37"/>
        <end position="58"/>
    </location>
</feature>